<protein>
    <submittedName>
        <fullName evidence="1">Uncharacterized protein</fullName>
    </submittedName>
</protein>
<sequence>MIRPLKTTRKFYASTRKEADDHIEKMIKESDGVVTGQKVNQKEHKEAGSYYEFEVIEELNRSRDILDNGFLG</sequence>
<dbReference type="RefSeq" id="WP_071876583.1">
    <property type="nucleotide sequence ID" value="NZ_JXLC01000003.1"/>
</dbReference>
<name>A0ABN4JAY2_9ENTE</name>
<reference evidence="1 2" key="1">
    <citation type="submission" date="2015-12" db="EMBL/GenBank/DDBJ databases">
        <authorList>
            <person name="Lauer A."/>
            <person name="Humrighouse B."/>
            <person name="Loparev V."/>
            <person name="Shewmaker P.L."/>
            <person name="Whitney A.M."/>
            <person name="McLaughlin R.W."/>
        </authorList>
    </citation>
    <scope>NUCLEOTIDE SEQUENCE [LARGE SCALE GENOMIC DNA]</scope>
    <source>
        <strain evidence="1 2">LMG 23085</strain>
    </source>
</reference>
<evidence type="ECO:0000313" key="1">
    <source>
        <dbReference type="EMBL" id="ALS03078.1"/>
    </source>
</evidence>
<keyword evidence="2" id="KW-1185">Reference proteome</keyword>
<dbReference type="EMBL" id="CP013614">
    <property type="protein sequence ID" value="ALS03078.1"/>
    <property type="molecule type" value="Genomic_DNA"/>
</dbReference>
<evidence type="ECO:0000313" key="2">
    <source>
        <dbReference type="Proteomes" id="UP000065511"/>
    </source>
</evidence>
<dbReference type="Proteomes" id="UP000065511">
    <property type="component" value="Chromosome"/>
</dbReference>
<organism evidence="1 2">
    <name type="scientific">Enterococcus silesiacus</name>
    <dbReference type="NCBI Taxonomy" id="332949"/>
    <lineage>
        <taxon>Bacteria</taxon>
        <taxon>Bacillati</taxon>
        <taxon>Bacillota</taxon>
        <taxon>Bacilli</taxon>
        <taxon>Lactobacillales</taxon>
        <taxon>Enterococcaceae</taxon>
        <taxon>Enterococcus</taxon>
    </lineage>
</organism>
<gene>
    <name evidence="1" type="ORF">ATZ33_17350</name>
</gene>
<proteinExistence type="predicted"/>
<accession>A0ABN4JAY2</accession>